<organism evidence="4 5">
    <name type="scientific">Fusobacterium ulcerans</name>
    <dbReference type="NCBI Taxonomy" id="861"/>
    <lineage>
        <taxon>Bacteria</taxon>
        <taxon>Fusobacteriati</taxon>
        <taxon>Fusobacteriota</taxon>
        <taxon>Fusobacteriia</taxon>
        <taxon>Fusobacteriales</taxon>
        <taxon>Fusobacteriaceae</taxon>
        <taxon>Fusobacterium</taxon>
    </lineage>
</organism>
<dbReference type="Proteomes" id="UP000249008">
    <property type="component" value="Chromosome 1"/>
</dbReference>
<feature type="transmembrane region" description="Helical" evidence="1">
    <location>
        <begin position="20"/>
        <end position="39"/>
    </location>
</feature>
<gene>
    <name evidence="4" type="ORF">NCTC12112_00673</name>
</gene>
<proteinExistence type="predicted"/>
<dbReference type="Gene3D" id="2.40.128.130">
    <property type="entry name" value="Autotransporter beta-domain"/>
    <property type="match status" value="1"/>
</dbReference>
<dbReference type="EMBL" id="LS483487">
    <property type="protein sequence ID" value="SQJ00369.1"/>
    <property type="molecule type" value="Genomic_DNA"/>
</dbReference>
<reference evidence="4 5" key="1">
    <citation type="submission" date="2018-06" db="EMBL/GenBank/DDBJ databases">
        <authorList>
            <consortium name="Pathogen Informatics"/>
            <person name="Doyle S."/>
        </authorList>
    </citation>
    <scope>NUCLEOTIDE SEQUENCE [LARGE SCALE GENOMIC DNA]</scope>
    <source>
        <strain evidence="4 5">NCTC12112</strain>
    </source>
</reference>
<dbReference type="Gene3D" id="2.160.20.20">
    <property type="match status" value="1"/>
</dbReference>
<dbReference type="InterPro" id="IPR000253">
    <property type="entry name" value="FHA_dom"/>
</dbReference>
<dbReference type="RefSeq" id="WP_005976145.1">
    <property type="nucleotide sequence ID" value="NZ_CABKNW010000001.1"/>
</dbReference>
<evidence type="ECO:0000256" key="1">
    <source>
        <dbReference type="SAM" id="Phobius"/>
    </source>
</evidence>
<evidence type="ECO:0000259" key="2">
    <source>
        <dbReference type="PROSITE" id="PS50006"/>
    </source>
</evidence>
<dbReference type="InterPro" id="IPR005546">
    <property type="entry name" value="Autotransporte_beta"/>
</dbReference>
<evidence type="ECO:0000313" key="4">
    <source>
        <dbReference type="EMBL" id="SQJ00369.1"/>
    </source>
</evidence>
<dbReference type="InterPro" id="IPR012332">
    <property type="entry name" value="Autotransporter_pectin_lyase_C"/>
</dbReference>
<protein>
    <submittedName>
        <fullName evidence="4">Uncharacterized protein with a C-terminal OMP (Outer membrane protein) domain</fullName>
    </submittedName>
</protein>
<dbReference type="KEGG" id="ful:C4N20_10585"/>
<dbReference type="InterPro" id="IPR036709">
    <property type="entry name" value="Autotransporte_beta_dom_sf"/>
</dbReference>
<keyword evidence="1" id="KW-0812">Transmembrane</keyword>
<dbReference type="PROSITE" id="PS50006">
    <property type="entry name" value="FHA_DOMAIN"/>
    <property type="match status" value="1"/>
</dbReference>
<dbReference type="SMART" id="SM00869">
    <property type="entry name" value="Autotransporter"/>
    <property type="match status" value="1"/>
</dbReference>
<feature type="domain" description="Autotransporter" evidence="3">
    <location>
        <begin position="1018"/>
        <end position="1292"/>
    </location>
</feature>
<accession>A0AAX2J8C3</accession>
<sequence length="1292" mass="138326">MISNFNEVEKSLKRCLKEKVSITTATVVGFLIAGTVAFGTEATVTKEYTNENFSTAITEEVMNNQYGLMLKDNTEFKGVIYEFKFGEEKPSAIERLITVSKGKTTLDKDTNLSTSEGMTLLNIVGEDKTGITEVISEAILINNNSSLEEENDRFWRPTVIVNGFQGNTSFTNSGTITKTGHPTYNCAVDLSAGKDYITTFTNSGIINGLIKSDADDRQLGDIVINLKDNSKINGEFSFAGGGTRTINIDSNNNGGKELIVNNTEDNETFIKTNNSDITLRGKIQSKGTTVELSNRNGNNTLTNYADIIGKTGIGVADTEQDTNPEAKNRTVTIKNNGKITASFEGIHNNGYHTKYNKVYIENNGDILVNDFEKDEDTYDRPYYYNTGIYSASAPYMETPGEVVNNGNITIELSEDQQKELEEKYKETEGNMFLNIHGLRLHEHTWGYNNGKILVNSYGGIGVVLSDGDINANALEDVYGYFENNGTVEVNGENVIGVQLRNAEGITAKKEAINTEKGSILVSGKNAIGVKVEGASTTFTNNGIITLKDGTTNGIGISIDKGTATNNGTIALGLGEDGKSGNLAIKNENGTAKNTGKIKITDKTSEELKDFDISTLFNGKYFNSGMIVDKNGKAIEKEGDIVINGGEVNAGDINNAGGNGSIVIKGEETTIKGSTDQSIEVESLNVTGKVTIANGESNAPVEIKGTTTNLDASGSIAVGNGTSKADLTITNGTVNAEADKTAVTFAHADSTLELSGTTFNGNIGDGTTNGTLKTAGTEKATVITGDVKAKALELAGTTSIIGNIEAKTMDVTAGNTEITGTITGAETINIGVPTVKLFSLNRMAVPTDTEKATVTYSADSAIKGTVGSGTTVTIGADGMLKAEVDNDGKNLFGNSENVTVTGDGTIQFLTSNINKENLTLKLGNSVSIDGISNIITNSEFYSYNNGALSFIKGNVNNKELADMYNKSFVINNVLSQNKDVREAQLDSVYSNNVYSETVKMAMDTLRMNEDAVLSLGGKPEEGKWTAQGKILFSRTEYDRDGKVNNYGVETKTTGLLGAMEYGVSEKSSVGFAFSGTKQDLDMKNASADGDAFYFGVYGKQDVNNFKLTAGLGYQLDKIDADNNVIASTGNKYNSKAFSGYAQGKYVINAGNDVTVEPKVKLALTRLTQESVEDKHFEMEKVEATTFDTEVGVDLIKTIKLESGKMNLLAGISYTRSMGDTDNKFKGNFIGTDGTRGNRFDVLGANLGENTLKINIGAEVEKDNGIFYNGGINYKFDNEDRETLGATIGAGYKF</sequence>
<dbReference type="SUPFAM" id="SSF103515">
    <property type="entry name" value="Autotransporter"/>
    <property type="match status" value="1"/>
</dbReference>
<feature type="domain" description="FHA" evidence="2">
    <location>
        <begin position="715"/>
        <end position="771"/>
    </location>
</feature>
<keyword evidence="1" id="KW-0472">Membrane</keyword>
<dbReference type="PROSITE" id="PS51208">
    <property type="entry name" value="AUTOTRANSPORTER"/>
    <property type="match status" value="1"/>
</dbReference>
<evidence type="ECO:0000313" key="5">
    <source>
        <dbReference type="Proteomes" id="UP000249008"/>
    </source>
</evidence>
<evidence type="ECO:0000259" key="3">
    <source>
        <dbReference type="PROSITE" id="PS51208"/>
    </source>
</evidence>
<name>A0AAX2J8C3_9FUSO</name>
<dbReference type="Pfam" id="PF03797">
    <property type="entry name" value="Autotransporter"/>
    <property type="match status" value="1"/>
</dbReference>
<dbReference type="GeneID" id="78455260"/>
<keyword evidence="1" id="KW-1133">Transmembrane helix</keyword>